<evidence type="ECO:0000256" key="3">
    <source>
        <dbReference type="ARBA" id="ARBA00008746"/>
    </source>
</evidence>
<dbReference type="InterPro" id="IPR006068">
    <property type="entry name" value="ATPase_P-typ_cation-transptr_C"/>
</dbReference>
<comment type="subcellular location">
    <subcellularLocation>
        <location evidence="2">Cell inner membrane</location>
        <topology evidence="2">Multi-pass membrane protein</topology>
    </subcellularLocation>
</comment>
<evidence type="ECO:0000259" key="19">
    <source>
        <dbReference type="SMART" id="SM00831"/>
    </source>
</evidence>
<evidence type="ECO:0000256" key="18">
    <source>
        <dbReference type="SAM" id="Phobius"/>
    </source>
</evidence>
<feature type="transmembrane region" description="Helical" evidence="18">
    <location>
        <begin position="280"/>
        <end position="305"/>
    </location>
</feature>
<dbReference type="InterPro" id="IPR004014">
    <property type="entry name" value="ATPase_P-typ_cation-transptr_N"/>
</dbReference>
<keyword evidence="8" id="KW-0597">Phosphoprotein</keyword>
<evidence type="ECO:0000256" key="11">
    <source>
        <dbReference type="ARBA" id="ARBA00022840"/>
    </source>
</evidence>
<evidence type="ECO:0000313" key="20">
    <source>
        <dbReference type="EMBL" id="WRS40279.1"/>
    </source>
</evidence>
<dbReference type="SFLD" id="SFLDG00002">
    <property type="entry name" value="C1.7:_P-type_atpase_like"/>
    <property type="match status" value="1"/>
</dbReference>
<evidence type="ECO:0000256" key="16">
    <source>
        <dbReference type="ARBA" id="ARBA00029806"/>
    </source>
</evidence>
<comment type="function">
    <text evidence="1">Mediates magnesium influx to the cytosol.</text>
</comment>
<evidence type="ECO:0000313" key="21">
    <source>
        <dbReference type="Proteomes" id="UP001334732"/>
    </source>
</evidence>
<evidence type="ECO:0000256" key="1">
    <source>
        <dbReference type="ARBA" id="ARBA00003954"/>
    </source>
</evidence>
<dbReference type="InterPro" id="IPR023299">
    <property type="entry name" value="ATPase_P-typ_cyto_dom_N"/>
</dbReference>
<evidence type="ECO:0000256" key="17">
    <source>
        <dbReference type="ARBA" id="ARBA00047295"/>
    </source>
</evidence>
<dbReference type="EMBL" id="CP141769">
    <property type="protein sequence ID" value="WRS40279.1"/>
    <property type="molecule type" value="Genomic_DNA"/>
</dbReference>
<feature type="domain" description="Cation-transporting P-type ATPase N-terminal" evidence="19">
    <location>
        <begin position="12"/>
        <end position="85"/>
    </location>
</feature>
<dbReference type="Gene3D" id="3.40.1110.10">
    <property type="entry name" value="Calcium-transporting ATPase, cytoplasmic domain N"/>
    <property type="match status" value="1"/>
</dbReference>
<proteinExistence type="inferred from homology"/>
<dbReference type="Pfam" id="PF00690">
    <property type="entry name" value="Cation_ATPase_N"/>
    <property type="match status" value="1"/>
</dbReference>
<dbReference type="SUPFAM" id="SSF56784">
    <property type="entry name" value="HAD-like"/>
    <property type="match status" value="1"/>
</dbReference>
<feature type="transmembrane region" description="Helical" evidence="18">
    <location>
        <begin position="786"/>
        <end position="808"/>
    </location>
</feature>
<protein>
    <recommendedName>
        <fullName evidence="5">Magnesium-transporting ATPase, P-type 1</fullName>
        <ecNumber evidence="4">7.2.2.14</ecNumber>
    </recommendedName>
    <alternativeName>
        <fullName evidence="16">Mg(2+) transport ATPase, P-type 1</fullName>
    </alternativeName>
</protein>
<evidence type="ECO:0000256" key="12">
    <source>
        <dbReference type="ARBA" id="ARBA00022842"/>
    </source>
</evidence>
<evidence type="ECO:0000256" key="2">
    <source>
        <dbReference type="ARBA" id="ARBA00004429"/>
    </source>
</evidence>
<keyword evidence="15 18" id="KW-0472">Membrane</keyword>
<dbReference type="SFLD" id="SFLDS00003">
    <property type="entry name" value="Haloacid_Dehalogenase"/>
    <property type="match status" value="1"/>
</dbReference>
<dbReference type="Pfam" id="PF00689">
    <property type="entry name" value="Cation_ATPase_C"/>
    <property type="match status" value="1"/>
</dbReference>
<evidence type="ECO:0000256" key="5">
    <source>
        <dbReference type="ARBA" id="ARBA00013555"/>
    </source>
</evidence>
<dbReference type="Proteomes" id="UP001334732">
    <property type="component" value="Chromosome"/>
</dbReference>
<keyword evidence="7" id="KW-0997">Cell inner membrane</keyword>
<dbReference type="SFLD" id="SFLDF00027">
    <property type="entry name" value="p-type_atpase"/>
    <property type="match status" value="1"/>
</dbReference>
<dbReference type="InterPro" id="IPR008250">
    <property type="entry name" value="ATPase_P-typ_transduc_dom_A_sf"/>
</dbReference>
<gene>
    <name evidence="20" type="primary">mgtA</name>
    <name evidence="20" type="ORF">VA613_05265</name>
</gene>
<dbReference type="PROSITE" id="PS00154">
    <property type="entry name" value="ATPASE_E1_E2"/>
    <property type="match status" value="1"/>
</dbReference>
<comment type="similarity">
    <text evidence="3">Belongs to the cation transport ATPase (P-type) (TC 3.A.3) family. Type IIIB subfamily.</text>
</comment>
<keyword evidence="6" id="KW-1003">Cell membrane</keyword>
<feature type="transmembrane region" description="Helical" evidence="18">
    <location>
        <begin position="820"/>
        <end position="839"/>
    </location>
</feature>
<dbReference type="SUPFAM" id="SSF81653">
    <property type="entry name" value="Calcium ATPase, transduction domain A"/>
    <property type="match status" value="1"/>
</dbReference>
<keyword evidence="12" id="KW-0460">Magnesium</keyword>
<dbReference type="NCBIfam" id="TIGR01494">
    <property type="entry name" value="ATPase_P-type"/>
    <property type="match status" value="2"/>
</dbReference>
<dbReference type="SUPFAM" id="SSF81665">
    <property type="entry name" value="Calcium ATPase, transmembrane domain M"/>
    <property type="match status" value="1"/>
</dbReference>
<keyword evidence="14 18" id="KW-1133">Transmembrane helix</keyword>
<keyword evidence="21" id="KW-1185">Reference proteome</keyword>
<keyword evidence="10" id="KW-0547">Nucleotide-binding</keyword>
<dbReference type="NCBIfam" id="TIGR01524">
    <property type="entry name" value="ATPase-IIIB_Mg"/>
    <property type="match status" value="1"/>
</dbReference>
<name>A0ABZ1CM50_9PROT</name>
<evidence type="ECO:0000256" key="4">
    <source>
        <dbReference type="ARBA" id="ARBA00012786"/>
    </source>
</evidence>
<dbReference type="EC" id="7.2.2.14" evidence="4"/>
<dbReference type="Pfam" id="PF00122">
    <property type="entry name" value="E1-E2_ATPase"/>
    <property type="match status" value="1"/>
</dbReference>
<reference evidence="20 21" key="1">
    <citation type="submission" date="2023-12" db="EMBL/GenBank/DDBJ databases">
        <title>Thiobacillus sedimentum sp. nov., a chemolithoautotrophic sulfur-oxidizing bacterium isolated from freshwater sediment.</title>
        <authorList>
            <person name="Luo J."/>
            <person name="Dai C."/>
        </authorList>
    </citation>
    <scope>NUCLEOTIDE SEQUENCE [LARGE SCALE GENOMIC DNA]</scope>
    <source>
        <strain evidence="20 21">SCUT-2</strain>
    </source>
</reference>
<evidence type="ECO:0000256" key="8">
    <source>
        <dbReference type="ARBA" id="ARBA00022553"/>
    </source>
</evidence>
<dbReference type="Pfam" id="PF13246">
    <property type="entry name" value="Cation_ATPase"/>
    <property type="match status" value="1"/>
</dbReference>
<dbReference type="PANTHER" id="PTHR42861">
    <property type="entry name" value="CALCIUM-TRANSPORTING ATPASE"/>
    <property type="match status" value="1"/>
</dbReference>
<dbReference type="RefSeq" id="WP_324780809.1">
    <property type="nucleotide sequence ID" value="NZ_CP141769.1"/>
</dbReference>
<dbReference type="InterPro" id="IPR018303">
    <property type="entry name" value="ATPase_P-typ_P_site"/>
</dbReference>
<dbReference type="InterPro" id="IPR001757">
    <property type="entry name" value="P_typ_ATPase"/>
</dbReference>
<dbReference type="InterPro" id="IPR036412">
    <property type="entry name" value="HAD-like_sf"/>
</dbReference>
<sequence>MAAPGWQDAASSLWQQPLADCLAVLESGEGGLAEDEAAARLQRVGPNQLHPRAERALLLEFLAHFRNPLVLVLLAASAIAGALGDVRSFVVISAIVLMSVTLDFIQEFRAGRAAERLKRQVALRSSVVRGGKARDVAAAGLVPGDVVLLAAGDLVPADGRVLEARDLFVNQALLTGESFPVEKRPADRAPAGAEGDLAAATHAVFMGSSIISGSARVVLVRTGATTAFGQIADSLARRPPRTAFERGTQAFGNLILRLTLLLVLFVLLVNALFHRPLLESFLFAVALAVGLTPELLPMVVSVTLSRGAMRLARRRVIVKRLSAVQDLGGIDVLCTDKTGTLTEGRIRLERHVDAAGADSAPVLEWAYLNSRFESGIRSPLDDAILVHTHIDVGGWRKIDEVPFDFERRRVSVLLERDGARTLVAKGSPEDILRLCTRYEADGRPLPLDAAARARIEDLFASLSREGFRVLGIAWREVAPEHAHAVLTDEAELVFSGFAAFLDPPKASAAPALAALAASGIDVKIVSGDNELVARYICAQLGVPVTGVLTGGEIAQLVDPALQARVQEANLFCRVTPAQKTRILAALRARGHVVGFLGDGINDAPALHAADVGISVDSAVDVAKEAADLILLEHDLGVLHDGVREGRRTFGNVIKYIMMGTSSNFGNMFSMAGATLLLPFLPMLPLQILLNNFLYDFSEIAIPLDRVDEETLAKPRVWDMDFIRQFMLTLGPLSSAFDFLTFWLLLGVLGAGETLFHTGWFVESVVTQVLVIFVIRTRGNPFASPPHPALTALSLAVVAMAVALPSTPLGAELGFVAPPPAFYAMLAGIAVAYLVAVQALKRAFYRRWDARASR</sequence>
<keyword evidence="9 18" id="KW-0812">Transmembrane</keyword>
<dbReference type="PRINTS" id="PR01836">
    <property type="entry name" value="MGATPASE"/>
</dbReference>
<accession>A0ABZ1CM50</accession>
<organism evidence="20 21">
    <name type="scientific">Thiobacillus sedimenti</name>
    <dbReference type="NCBI Taxonomy" id="3110231"/>
    <lineage>
        <taxon>Bacteria</taxon>
        <taxon>Pseudomonadati</taxon>
        <taxon>Pseudomonadota</taxon>
        <taxon>Betaproteobacteria</taxon>
        <taxon>Nitrosomonadales</taxon>
        <taxon>Thiobacillaceae</taxon>
        <taxon>Thiobacillus</taxon>
    </lineage>
</organism>
<dbReference type="InterPro" id="IPR023298">
    <property type="entry name" value="ATPase_P-typ_TM_dom_sf"/>
</dbReference>
<dbReference type="Gene3D" id="2.70.150.10">
    <property type="entry name" value="Calcium-transporting ATPase, cytoplasmic transduction domain A"/>
    <property type="match status" value="1"/>
</dbReference>
<dbReference type="InterPro" id="IPR044492">
    <property type="entry name" value="P_typ_ATPase_HD_dom"/>
</dbReference>
<feature type="transmembrane region" description="Helical" evidence="18">
    <location>
        <begin position="57"/>
        <end position="80"/>
    </location>
</feature>
<feature type="transmembrane region" description="Helical" evidence="18">
    <location>
        <begin position="254"/>
        <end position="274"/>
    </location>
</feature>
<comment type="catalytic activity">
    <reaction evidence="17">
        <text>Mg(2+)(out) + ATP + H2O = Mg(2+)(in) + ADP + phosphate + H(+)</text>
        <dbReference type="Rhea" id="RHEA:10260"/>
        <dbReference type="ChEBI" id="CHEBI:15377"/>
        <dbReference type="ChEBI" id="CHEBI:15378"/>
        <dbReference type="ChEBI" id="CHEBI:18420"/>
        <dbReference type="ChEBI" id="CHEBI:30616"/>
        <dbReference type="ChEBI" id="CHEBI:43474"/>
        <dbReference type="ChEBI" id="CHEBI:456216"/>
        <dbReference type="EC" id="7.2.2.14"/>
    </reaction>
</comment>
<evidence type="ECO:0000256" key="9">
    <source>
        <dbReference type="ARBA" id="ARBA00022692"/>
    </source>
</evidence>
<evidence type="ECO:0000256" key="6">
    <source>
        <dbReference type="ARBA" id="ARBA00022475"/>
    </source>
</evidence>
<evidence type="ECO:0000256" key="13">
    <source>
        <dbReference type="ARBA" id="ARBA00022967"/>
    </source>
</evidence>
<dbReference type="Gene3D" id="1.20.1110.10">
    <property type="entry name" value="Calcium-transporting ATPase, transmembrane domain"/>
    <property type="match status" value="1"/>
</dbReference>
<evidence type="ECO:0000256" key="7">
    <source>
        <dbReference type="ARBA" id="ARBA00022519"/>
    </source>
</evidence>
<dbReference type="InterPro" id="IPR023214">
    <property type="entry name" value="HAD_sf"/>
</dbReference>
<evidence type="ECO:0000256" key="15">
    <source>
        <dbReference type="ARBA" id="ARBA00023136"/>
    </source>
</evidence>
<keyword evidence="13" id="KW-1278">Translocase</keyword>
<dbReference type="Gene3D" id="3.40.50.1000">
    <property type="entry name" value="HAD superfamily/HAD-like"/>
    <property type="match status" value="1"/>
</dbReference>
<dbReference type="InterPro" id="IPR006415">
    <property type="entry name" value="P-type_ATPase_IIIB"/>
</dbReference>
<evidence type="ECO:0000256" key="10">
    <source>
        <dbReference type="ARBA" id="ARBA00022741"/>
    </source>
</evidence>
<keyword evidence="11" id="KW-0067">ATP-binding</keyword>
<dbReference type="InterPro" id="IPR059000">
    <property type="entry name" value="ATPase_P-type_domA"/>
</dbReference>
<evidence type="ECO:0000256" key="14">
    <source>
        <dbReference type="ARBA" id="ARBA00022989"/>
    </source>
</evidence>
<dbReference type="SMART" id="SM00831">
    <property type="entry name" value="Cation_ATPase_N"/>
    <property type="match status" value="1"/>
</dbReference>